<evidence type="ECO:0000256" key="6">
    <source>
        <dbReference type="ARBA" id="ARBA00023136"/>
    </source>
</evidence>
<dbReference type="RefSeq" id="WP_097146257.1">
    <property type="nucleotide sequence ID" value="NZ_OBEA01000004.1"/>
</dbReference>
<evidence type="ECO:0000313" key="10">
    <source>
        <dbReference type="EMBL" id="SNY53254.1"/>
    </source>
</evidence>
<feature type="transmembrane region" description="Helical" evidence="7">
    <location>
        <begin position="120"/>
        <end position="141"/>
    </location>
</feature>
<comment type="similarity">
    <text evidence="2 7">Belongs to the UPF0056 (MarC) family.</text>
</comment>
<feature type="compositionally biased region" description="Basic and acidic residues" evidence="8">
    <location>
        <begin position="98"/>
        <end position="111"/>
    </location>
</feature>
<evidence type="ECO:0000256" key="2">
    <source>
        <dbReference type="ARBA" id="ARBA00009784"/>
    </source>
</evidence>
<dbReference type="PANTHER" id="PTHR33508">
    <property type="entry name" value="UPF0056 MEMBRANE PROTEIN YHCE"/>
    <property type="match status" value="1"/>
</dbReference>
<evidence type="ECO:0000313" key="11">
    <source>
        <dbReference type="Proteomes" id="UP000231655"/>
    </source>
</evidence>
<dbReference type="PANTHER" id="PTHR33508:SF1">
    <property type="entry name" value="UPF0056 MEMBRANE PROTEIN YHCE"/>
    <property type="match status" value="1"/>
</dbReference>
<proteinExistence type="inferred from homology"/>
<reference evidence="10 11" key="1">
    <citation type="submission" date="2017-09" db="EMBL/GenBank/DDBJ databases">
        <authorList>
            <person name="Ehlers B."/>
            <person name="Leendertz F.H."/>
        </authorList>
    </citation>
    <scope>NUCLEOTIDE SEQUENCE [LARGE SCALE GENOMIC DNA]</scope>
    <source>
        <strain evidence="10 11">CGMCC 1.12662</strain>
    </source>
</reference>
<feature type="transmembrane region" description="Helical" evidence="7">
    <location>
        <begin position="147"/>
        <end position="173"/>
    </location>
</feature>
<feature type="transmembrane region" description="Helical" evidence="7">
    <location>
        <begin position="6"/>
        <end position="29"/>
    </location>
</feature>
<name>A0A285IZ38_9RHOB</name>
<feature type="transmembrane region" description="Helical" evidence="7">
    <location>
        <begin position="41"/>
        <end position="60"/>
    </location>
</feature>
<feature type="region of interest" description="Disordered" evidence="8">
    <location>
        <begin position="98"/>
        <end position="118"/>
    </location>
</feature>
<feature type="transmembrane region" description="Helical" evidence="7">
    <location>
        <begin position="66"/>
        <end position="91"/>
    </location>
</feature>
<keyword evidence="3" id="KW-1003">Cell membrane</keyword>
<sequence length="214" mass="22683">MDTAFLITAFVTLFVIIDPIGLTPLFAALTQGQTERRRREIAARACIIAFGILAVFAIFGEQVLGFIGISMPAFRIAGGLLLFLTALDMLFERRTKRREDTSEEAEAKAESDPDEADPSVFPMAIPLIAGPGAIASVILLAGQHPGLTGLALVLTVVLAVLLLVFGLALTAGLMERALGRTGINVVTRLLGMLLAALSVQFVLEGLRDFGFAAS</sequence>
<evidence type="ECO:0000256" key="5">
    <source>
        <dbReference type="ARBA" id="ARBA00022989"/>
    </source>
</evidence>
<evidence type="ECO:0000256" key="3">
    <source>
        <dbReference type="ARBA" id="ARBA00022475"/>
    </source>
</evidence>
<dbReference type="Pfam" id="PF01914">
    <property type="entry name" value="MarC"/>
    <property type="match status" value="1"/>
</dbReference>
<evidence type="ECO:0000256" key="1">
    <source>
        <dbReference type="ARBA" id="ARBA00004651"/>
    </source>
</evidence>
<dbReference type="NCBIfam" id="TIGR00427">
    <property type="entry name" value="NAAT family transporter"/>
    <property type="match status" value="1"/>
</dbReference>
<dbReference type="EMBL" id="PGTD01000023">
    <property type="protein sequence ID" value="PJE25688.1"/>
    <property type="molecule type" value="Genomic_DNA"/>
</dbReference>
<dbReference type="AlphaFoldDB" id="A0A285IZ38"/>
<feature type="transmembrane region" description="Helical" evidence="7">
    <location>
        <begin position="185"/>
        <end position="203"/>
    </location>
</feature>
<accession>A0A285IZ38</accession>
<dbReference type="OrthoDB" id="21094at2"/>
<dbReference type="GO" id="GO:0005886">
    <property type="term" value="C:plasma membrane"/>
    <property type="evidence" value="ECO:0007669"/>
    <property type="project" value="UniProtKB-SubCell"/>
</dbReference>
<evidence type="ECO:0000313" key="9">
    <source>
        <dbReference type="EMBL" id="PJE25688.1"/>
    </source>
</evidence>
<dbReference type="Proteomes" id="UP000231655">
    <property type="component" value="Unassembled WGS sequence"/>
</dbReference>
<keyword evidence="5 7" id="KW-1133">Transmembrane helix</keyword>
<protein>
    <recommendedName>
        <fullName evidence="7">UPF0056 membrane protein</fullName>
    </recommendedName>
</protein>
<dbReference type="Proteomes" id="UP000231702">
    <property type="component" value="Unassembled WGS sequence"/>
</dbReference>
<gene>
    <name evidence="9" type="ORF">CVM39_18415</name>
    <name evidence="10" type="ORF">SAMN06297129_2535</name>
</gene>
<keyword evidence="12" id="KW-1185">Reference proteome</keyword>
<evidence type="ECO:0000256" key="4">
    <source>
        <dbReference type="ARBA" id="ARBA00022692"/>
    </source>
</evidence>
<comment type="subcellular location">
    <subcellularLocation>
        <location evidence="1 7">Cell membrane</location>
        <topology evidence="1 7">Multi-pass membrane protein</topology>
    </subcellularLocation>
</comment>
<keyword evidence="6 7" id="KW-0472">Membrane</keyword>
<organism evidence="10 11">
    <name type="scientific">Pseudooceanicola antarcticus</name>
    <dbReference type="NCBI Taxonomy" id="1247613"/>
    <lineage>
        <taxon>Bacteria</taxon>
        <taxon>Pseudomonadati</taxon>
        <taxon>Pseudomonadota</taxon>
        <taxon>Alphaproteobacteria</taxon>
        <taxon>Rhodobacterales</taxon>
        <taxon>Paracoccaceae</taxon>
        <taxon>Pseudooceanicola</taxon>
    </lineage>
</organism>
<evidence type="ECO:0000256" key="7">
    <source>
        <dbReference type="RuleBase" id="RU362048"/>
    </source>
</evidence>
<dbReference type="InterPro" id="IPR002771">
    <property type="entry name" value="Multi_antbiot-R_MarC"/>
</dbReference>
<reference evidence="9 12" key="2">
    <citation type="journal article" date="2018" name="Int. J. Syst. Evol. Microbiol.">
        <title>Pseudooceanicola lipolyticus sp. nov., a marine alphaproteobacterium, reclassification of Oceanicola flagellatus as Pseudooceanicola flagellatus comb. nov. and emended description of the genus Pseudooceanicola.</title>
        <authorList>
            <person name="Huang M.-M."/>
            <person name="Guo L.-L."/>
            <person name="Wu Y.-H."/>
            <person name="Lai Q.-L."/>
            <person name="Shao Z.-Z."/>
            <person name="Wang C.-S."/>
            <person name="Wu M."/>
            <person name="Xu X.-W."/>
        </authorList>
    </citation>
    <scope>NUCLEOTIDE SEQUENCE [LARGE SCALE GENOMIC DNA]</scope>
    <source>
        <strain evidence="9 12">Ar-45</strain>
    </source>
</reference>
<evidence type="ECO:0000256" key="8">
    <source>
        <dbReference type="SAM" id="MobiDB-lite"/>
    </source>
</evidence>
<dbReference type="EMBL" id="OBEA01000004">
    <property type="protein sequence ID" value="SNY53254.1"/>
    <property type="molecule type" value="Genomic_DNA"/>
</dbReference>
<keyword evidence="4 7" id="KW-0812">Transmembrane</keyword>
<evidence type="ECO:0000313" key="12">
    <source>
        <dbReference type="Proteomes" id="UP000231702"/>
    </source>
</evidence>